<protein>
    <submittedName>
        <fullName evidence="1">Uncharacterized protein</fullName>
    </submittedName>
</protein>
<proteinExistence type="predicted"/>
<name>A0AAJ6BGS7_9BACT</name>
<evidence type="ECO:0000313" key="2">
    <source>
        <dbReference type="Proteomes" id="UP001220610"/>
    </source>
</evidence>
<gene>
    <name evidence="1" type="ORF">P0Y53_03060</name>
</gene>
<dbReference type="Proteomes" id="UP001220610">
    <property type="component" value="Chromosome"/>
</dbReference>
<dbReference type="EMBL" id="CP119311">
    <property type="protein sequence ID" value="WEK36468.1"/>
    <property type="molecule type" value="Genomic_DNA"/>
</dbReference>
<reference evidence="1" key="1">
    <citation type="submission" date="2023-03" db="EMBL/GenBank/DDBJ databases">
        <title>Andean soil-derived lignocellulolytic bacterial consortium as a source of novel taxa and putative plastic-active enzymes.</title>
        <authorList>
            <person name="Diaz-Garcia L."/>
            <person name="Chuvochina M."/>
            <person name="Feuerriegel G."/>
            <person name="Bunk B."/>
            <person name="Sproer C."/>
            <person name="Streit W.R."/>
            <person name="Rodriguez L.M."/>
            <person name="Overmann J."/>
            <person name="Jimenez D.J."/>
        </authorList>
    </citation>
    <scope>NUCLEOTIDE SEQUENCE</scope>
    <source>
        <strain evidence="1">MAG 7</strain>
    </source>
</reference>
<accession>A0AAJ6BGS7</accession>
<evidence type="ECO:0000313" key="1">
    <source>
        <dbReference type="EMBL" id="WEK36468.1"/>
    </source>
</evidence>
<organism evidence="1 2">
    <name type="scientific">Candidatus Pseudobacter hemicellulosilyticus</name>
    <dbReference type="NCBI Taxonomy" id="3121375"/>
    <lineage>
        <taxon>Bacteria</taxon>
        <taxon>Pseudomonadati</taxon>
        <taxon>Bacteroidota</taxon>
        <taxon>Chitinophagia</taxon>
        <taxon>Chitinophagales</taxon>
        <taxon>Chitinophagaceae</taxon>
        <taxon>Pseudobacter</taxon>
    </lineage>
</organism>
<dbReference type="AlphaFoldDB" id="A0AAJ6BGS7"/>
<sequence>MVADNEFTWAYYQYKDAVRASLEYRCGNLPPSLFDQLFESAYTDGLTKFLSVVRSAYSPERQAAFVRKIVTNKFWDELRTHKGLQEEPFDPDFHLQEEPVIAETIPFFAEFLRQEVDRIGVVEMEQLQGEMLDKATHLLNDVLPLIRSQYWACMKPGELLTVEGPDEPGSELYFSSTLSSNGTTEIHRISNWLQAAP</sequence>